<evidence type="ECO:0000313" key="2">
    <source>
        <dbReference type="EMBL" id="MXS53424.1"/>
    </source>
</evidence>
<evidence type="ECO:0000256" key="1">
    <source>
        <dbReference type="SAM" id="Phobius"/>
    </source>
</evidence>
<evidence type="ECO:0000313" key="3">
    <source>
        <dbReference type="Proteomes" id="UP000429730"/>
    </source>
</evidence>
<protein>
    <submittedName>
        <fullName evidence="2">Uncharacterized protein</fullName>
    </submittedName>
</protein>
<dbReference type="RefSeq" id="WP_002360822.1">
    <property type="nucleotide sequence ID" value="NC_011642.1"/>
</dbReference>
<organism evidence="2 3">
    <name type="scientific">Enterococcus faecalis</name>
    <name type="common">Streptococcus faecalis</name>
    <dbReference type="NCBI Taxonomy" id="1351"/>
    <lineage>
        <taxon>Bacteria</taxon>
        <taxon>Bacillati</taxon>
        <taxon>Bacillota</taxon>
        <taxon>Bacilli</taxon>
        <taxon>Lactobacillales</taxon>
        <taxon>Enterococcaceae</taxon>
        <taxon>Enterococcus</taxon>
    </lineage>
</organism>
<feature type="transmembrane region" description="Helical" evidence="1">
    <location>
        <begin position="43"/>
        <end position="61"/>
    </location>
</feature>
<gene>
    <name evidence="2" type="ORF">GTI81_11925</name>
</gene>
<proteinExistence type="predicted"/>
<comment type="caution">
    <text evidence="2">The sequence shown here is derived from an EMBL/GenBank/DDBJ whole genome shotgun (WGS) entry which is preliminary data.</text>
</comment>
<reference evidence="2 3" key="1">
    <citation type="submission" date="2019-04" db="EMBL/GenBank/DDBJ databases">
        <title>Step-wise assembly of the neonatal virome modulated by breast feeding.</title>
        <authorList>
            <person name="Liang G."/>
            <person name="Bushman F."/>
        </authorList>
    </citation>
    <scope>NUCLEOTIDE SEQUENCE [LARGE SCALE GENOMIC DNA]</scope>
    <source>
        <strain evidence="2 3">E3754</strain>
    </source>
</reference>
<sequence length="62" mass="7426">MKNKEGKQSKPKKNYLKKTKKAFQLVVFGKKRENIESFQTKRLYFVLVGVFFLYLLFSFLIS</sequence>
<keyword evidence="1" id="KW-0812">Transmembrane</keyword>
<dbReference type="AlphaFoldDB" id="A0AAP6RJ11"/>
<dbReference type="Proteomes" id="UP000429730">
    <property type="component" value="Unassembled WGS sequence"/>
</dbReference>
<keyword evidence="1" id="KW-0472">Membrane</keyword>
<name>A0AAP6RJ11_ENTFL</name>
<dbReference type="EMBL" id="WVTJ01000024">
    <property type="protein sequence ID" value="MXS53424.1"/>
    <property type="molecule type" value="Genomic_DNA"/>
</dbReference>
<keyword evidence="1" id="KW-1133">Transmembrane helix</keyword>
<accession>A0AAP6RJ11</accession>